<gene>
    <name evidence="4" type="ORF">LTR36_000009</name>
</gene>
<comment type="caution">
    <text evidence="4">The sequence shown here is derived from an EMBL/GenBank/DDBJ whole genome shotgun (WGS) entry which is preliminary data.</text>
</comment>
<keyword evidence="5" id="KW-1185">Reference proteome</keyword>
<dbReference type="Gene3D" id="3.40.50.720">
    <property type="entry name" value="NAD(P)-binding Rossmann-like Domain"/>
    <property type="match status" value="1"/>
</dbReference>
<dbReference type="Proteomes" id="UP001324427">
    <property type="component" value="Unassembled WGS sequence"/>
</dbReference>
<dbReference type="SUPFAM" id="SSF51735">
    <property type="entry name" value="NAD(P)-binding Rossmann-fold domains"/>
    <property type="match status" value="1"/>
</dbReference>
<dbReference type="EMBL" id="JAVFHQ010000001">
    <property type="protein sequence ID" value="KAK4550431.1"/>
    <property type="molecule type" value="Genomic_DNA"/>
</dbReference>
<keyword evidence="3" id="KW-1133">Transmembrane helix</keyword>
<organism evidence="4 5">
    <name type="scientific">Oleoguttula mirabilis</name>
    <dbReference type="NCBI Taxonomy" id="1507867"/>
    <lineage>
        <taxon>Eukaryota</taxon>
        <taxon>Fungi</taxon>
        <taxon>Dikarya</taxon>
        <taxon>Ascomycota</taxon>
        <taxon>Pezizomycotina</taxon>
        <taxon>Dothideomycetes</taxon>
        <taxon>Dothideomycetidae</taxon>
        <taxon>Mycosphaerellales</taxon>
        <taxon>Teratosphaeriaceae</taxon>
        <taxon>Oleoguttula</taxon>
    </lineage>
</organism>
<proteinExistence type="inferred from homology"/>
<dbReference type="InterPro" id="IPR036291">
    <property type="entry name" value="NAD(P)-bd_dom_sf"/>
</dbReference>
<keyword evidence="3" id="KW-0472">Membrane</keyword>
<evidence type="ECO:0000313" key="4">
    <source>
        <dbReference type="EMBL" id="KAK4550431.1"/>
    </source>
</evidence>
<sequence>MPAQSVWLVTGCSTGFGEEFIKQILARGDKAISTARNPNSMRTNTFGCTSMLRAMMPHWQRQKSGSLLVNGLIMSMCATMQGIVRLLRRRKGGARPYVSVPASSTKPSSSTPARFRTDVTQPAKFALPQDSANLPADYYADFTPHHMHGNTAGRHEERRAGVY</sequence>
<evidence type="ECO:0000256" key="2">
    <source>
        <dbReference type="ARBA" id="ARBA00023002"/>
    </source>
</evidence>
<name>A0AAV9JZA4_9PEZI</name>
<dbReference type="GO" id="GO:0016491">
    <property type="term" value="F:oxidoreductase activity"/>
    <property type="evidence" value="ECO:0007669"/>
    <property type="project" value="UniProtKB-KW"/>
</dbReference>
<feature type="transmembrane region" description="Helical" evidence="3">
    <location>
        <begin position="67"/>
        <end position="87"/>
    </location>
</feature>
<evidence type="ECO:0000256" key="1">
    <source>
        <dbReference type="ARBA" id="ARBA00006484"/>
    </source>
</evidence>
<comment type="similarity">
    <text evidence="1">Belongs to the short-chain dehydrogenases/reductases (SDR) family.</text>
</comment>
<dbReference type="AlphaFoldDB" id="A0AAV9JZA4"/>
<keyword evidence="3" id="KW-0812">Transmembrane</keyword>
<evidence type="ECO:0000256" key="3">
    <source>
        <dbReference type="SAM" id="Phobius"/>
    </source>
</evidence>
<dbReference type="PANTHER" id="PTHR43976:SF16">
    <property type="entry name" value="SHORT-CHAIN DEHYDROGENASE_REDUCTASE FAMILY PROTEIN"/>
    <property type="match status" value="1"/>
</dbReference>
<dbReference type="InterPro" id="IPR051911">
    <property type="entry name" value="SDR_oxidoreductase"/>
</dbReference>
<dbReference type="PANTHER" id="PTHR43976">
    <property type="entry name" value="SHORT CHAIN DEHYDROGENASE"/>
    <property type="match status" value="1"/>
</dbReference>
<accession>A0AAV9JZA4</accession>
<protein>
    <submittedName>
        <fullName evidence="4">Uncharacterized protein</fullName>
    </submittedName>
</protein>
<evidence type="ECO:0000313" key="5">
    <source>
        <dbReference type="Proteomes" id="UP001324427"/>
    </source>
</evidence>
<keyword evidence="2" id="KW-0560">Oxidoreductase</keyword>
<reference evidence="4 5" key="1">
    <citation type="submission" date="2021-11" db="EMBL/GenBank/DDBJ databases">
        <title>Black yeast isolated from Biological Soil Crust.</title>
        <authorList>
            <person name="Kurbessoian T."/>
        </authorList>
    </citation>
    <scope>NUCLEOTIDE SEQUENCE [LARGE SCALE GENOMIC DNA]</scope>
    <source>
        <strain evidence="4 5">CCFEE 5522</strain>
    </source>
</reference>